<reference evidence="1 2" key="1">
    <citation type="submission" date="2016-12" db="EMBL/GenBank/DDBJ databases">
        <title>Trade-off between light-utilization and light-protection in marine flavobacteria.</title>
        <authorList>
            <person name="Kumagai Y."/>
            <person name="Yoshizawa S."/>
            <person name="Kogure K."/>
            <person name="Iwasaki W."/>
        </authorList>
    </citation>
    <scope>NUCLEOTIDE SEQUENCE [LARGE SCALE GENOMIC DNA]</scope>
    <source>
        <strain evidence="1 2">ATCC 43844</strain>
    </source>
</reference>
<dbReference type="AlphaFoldDB" id="A0A2S7WJZ9"/>
<dbReference type="GO" id="GO:0016740">
    <property type="term" value="F:transferase activity"/>
    <property type="evidence" value="ECO:0007669"/>
    <property type="project" value="UniProtKB-KW"/>
</dbReference>
<organism evidence="1 2">
    <name type="scientific">Polaribacter glomeratus</name>
    <dbReference type="NCBI Taxonomy" id="102"/>
    <lineage>
        <taxon>Bacteria</taxon>
        <taxon>Pseudomonadati</taxon>
        <taxon>Bacteroidota</taxon>
        <taxon>Flavobacteriia</taxon>
        <taxon>Flavobacteriales</taxon>
        <taxon>Flavobacteriaceae</taxon>
    </lineage>
</organism>
<proteinExistence type="predicted"/>
<keyword evidence="2" id="KW-1185">Reference proteome</keyword>
<dbReference type="InterPro" id="IPR016181">
    <property type="entry name" value="Acyl_CoA_acyltransferase"/>
</dbReference>
<evidence type="ECO:0000313" key="2">
    <source>
        <dbReference type="Proteomes" id="UP000239068"/>
    </source>
</evidence>
<dbReference type="Pfam" id="PF04339">
    <property type="entry name" value="FemAB_like"/>
    <property type="match status" value="1"/>
</dbReference>
<dbReference type="SUPFAM" id="SSF55729">
    <property type="entry name" value="Acyl-CoA N-acyltransferases (Nat)"/>
    <property type="match status" value="1"/>
</dbReference>
<protein>
    <submittedName>
        <fullName evidence="1">GNAT family N-acetyltransferase</fullName>
    </submittedName>
</protein>
<gene>
    <name evidence="1" type="ORF">BTO16_15055</name>
</gene>
<accession>A0A2S7WJZ9</accession>
<dbReference type="Proteomes" id="UP000239068">
    <property type="component" value="Unassembled WGS sequence"/>
</dbReference>
<comment type="caution">
    <text evidence="1">The sequence shown here is derived from an EMBL/GenBank/DDBJ whole genome shotgun (WGS) entry which is preliminary data.</text>
</comment>
<dbReference type="InterPro" id="IPR007434">
    <property type="entry name" value="FemAB-like"/>
</dbReference>
<evidence type="ECO:0000313" key="1">
    <source>
        <dbReference type="EMBL" id="PQJ77631.1"/>
    </source>
</evidence>
<dbReference type="Gene3D" id="3.40.630.30">
    <property type="match status" value="1"/>
</dbReference>
<name>A0A2S7WJZ9_9FLAO</name>
<dbReference type="EMBL" id="MSCM01000002">
    <property type="protein sequence ID" value="PQJ77631.1"/>
    <property type="molecule type" value="Genomic_DNA"/>
</dbReference>
<sequence length="397" mass="46140">MNFCSNTNNALFFSSVDEISDEIWRNLDCENNVYFHPSFLKAIEKNHPKIIFSYIVLVDKDKNPIAFSSIQIVDFNIDAIKNDIEILIRKVKSIGRKLHIIPNNKPLKLLICGNTFVSGEHGVFIKQDQDKKVLIKELAKAILHFVNADKKLKIDAFLLKDFRNESLLITDELKDFNYHPFSVEPNMVLSLDTNWQNFDDYLASMKTKFRVKARKAYKQSAAIKIEDVTQEKVANQLPEMTALYKKVASNADFNLGDFNLETYTSLKENFGENYILKTYWLNDKIVGFISGIINQNSLDAHFVGIDYNLNRTYAIYQRMLYDYIEIAISKKLKTINFGRTASEIKSSVGAEPRDLTMYFRHKKSITNRILKLFLQRIQPTPFQQKFPFKNENNPHEK</sequence>
<keyword evidence="1" id="KW-0808">Transferase</keyword>